<comment type="caution">
    <text evidence="4">The sequence shown here is derived from an EMBL/GenBank/DDBJ whole genome shotgun (WGS) entry which is preliminary data.</text>
</comment>
<organism evidence="4 5">
    <name type="scientific">Paenibacillus radicis</name>
    <name type="common">ex Xue et al. 2023</name>
    <dbReference type="NCBI Taxonomy" id="2972489"/>
    <lineage>
        <taxon>Bacteria</taxon>
        <taxon>Bacillati</taxon>
        <taxon>Bacillota</taxon>
        <taxon>Bacilli</taxon>
        <taxon>Bacillales</taxon>
        <taxon>Paenibacillaceae</taxon>
        <taxon>Paenibacillus</taxon>
    </lineage>
</organism>
<dbReference type="CDD" id="cd05379">
    <property type="entry name" value="CAP_bacterial"/>
    <property type="match status" value="1"/>
</dbReference>
<feature type="region of interest" description="Disordered" evidence="1">
    <location>
        <begin position="82"/>
        <end position="178"/>
    </location>
</feature>
<evidence type="ECO:0000313" key="4">
    <source>
        <dbReference type="EMBL" id="MCR8631547.1"/>
    </source>
</evidence>
<evidence type="ECO:0000313" key="5">
    <source>
        <dbReference type="Proteomes" id="UP001300012"/>
    </source>
</evidence>
<feature type="compositionally biased region" description="Polar residues" evidence="1">
    <location>
        <begin position="83"/>
        <end position="178"/>
    </location>
</feature>
<feature type="signal peptide" evidence="2">
    <location>
        <begin position="1"/>
        <end position="18"/>
    </location>
</feature>
<feature type="chain" id="PRO_5046153477" evidence="2">
    <location>
        <begin position="19"/>
        <end position="299"/>
    </location>
</feature>
<keyword evidence="2" id="KW-0732">Signal</keyword>
<sequence length="299" mass="31897">MLKFILLAVLLMVTGCTANKNMTQKQVTPKQSQISTHAHTAAPTPVITQASSTATSNAGKESITIKEAPSGIPSYLLDLIQTPAGNPANQTPTGYPANQTPAEYPTNQTPTGYPSSQTPTGYPSNQAPTGYPSGQTPTGYPSNQAPTGYPSGQTPTGYPSSQTPTDSTGQAKQGNKDSSQFAQQVLDLVNQERSKAGLSSLSMSSELSNMAMVKAQDMYNNNYFDHNSPTHGSPFDMMKEYGISYSTAGENIAKGQSTPTQVMNDWMNSPGHRANILNSSYTHIGVAYYNSEWVQEFTG</sequence>
<dbReference type="EMBL" id="JANQBD010000006">
    <property type="protein sequence ID" value="MCR8631547.1"/>
    <property type="molecule type" value="Genomic_DNA"/>
</dbReference>
<dbReference type="InterPro" id="IPR014044">
    <property type="entry name" value="CAP_dom"/>
</dbReference>
<dbReference type="Pfam" id="PF00188">
    <property type="entry name" value="CAP"/>
    <property type="match status" value="1"/>
</dbReference>
<gene>
    <name evidence="4" type="ORF">NV381_10070</name>
</gene>
<name>A0ABT1YEC9_9BACL</name>
<dbReference type="SUPFAM" id="SSF55797">
    <property type="entry name" value="PR-1-like"/>
    <property type="match status" value="1"/>
</dbReference>
<protein>
    <submittedName>
        <fullName evidence="4">CAP domain-containing protein</fullName>
    </submittedName>
</protein>
<dbReference type="PANTHER" id="PTHR31157">
    <property type="entry name" value="SCP DOMAIN-CONTAINING PROTEIN"/>
    <property type="match status" value="1"/>
</dbReference>
<dbReference type="RefSeq" id="WP_258213145.1">
    <property type="nucleotide sequence ID" value="NZ_JANQBD010000006.1"/>
</dbReference>
<reference evidence="4 5" key="1">
    <citation type="submission" date="2022-08" db="EMBL/GenBank/DDBJ databases">
        <title>Paenibacillus endoradicis sp. nov., Paenibacillus radicibacter sp. nov and Paenibacillus pararadicis sp. nov., three cold-adapted plant growth-promoting bacteria isolated from root of Larix gmelinii in Great Khingan.</title>
        <authorList>
            <person name="Xue H."/>
        </authorList>
    </citation>
    <scope>NUCLEOTIDE SEQUENCE [LARGE SCALE GENOMIC DNA]</scope>
    <source>
        <strain evidence="4 5">N5-1-1-5</strain>
    </source>
</reference>
<accession>A0ABT1YEC9</accession>
<dbReference type="InterPro" id="IPR035940">
    <property type="entry name" value="CAP_sf"/>
</dbReference>
<feature type="domain" description="SCP" evidence="3">
    <location>
        <begin position="186"/>
        <end position="295"/>
    </location>
</feature>
<keyword evidence="5" id="KW-1185">Reference proteome</keyword>
<proteinExistence type="predicted"/>
<dbReference type="InterPro" id="IPR014258">
    <property type="entry name" value="CAP_domain_YkwD-like"/>
</dbReference>
<evidence type="ECO:0000259" key="3">
    <source>
        <dbReference type="Pfam" id="PF00188"/>
    </source>
</evidence>
<evidence type="ECO:0000256" key="2">
    <source>
        <dbReference type="SAM" id="SignalP"/>
    </source>
</evidence>
<evidence type="ECO:0000256" key="1">
    <source>
        <dbReference type="SAM" id="MobiDB-lite"/>
    </source>
</evidence>
<dbReference type="PROSITE" id="PS51257">
    <property type="entry name" value="PROKAR_LIPOPROTEIN"/>
    <property type="match status" value="1"/>
</dbReference>
<dbReference type="PANTHER" id="PTHR31157:SF1">
    <property type="entry name" value="SCP DOMAIN-CONTAINING PROTEIN"/>
    <property type="match status" value="1"/>
</dbReference>
<dbReference type="Proteomes" id="UP001300012">
    <property type="component" value="Unassembled WGS sequence"/>
</dbReference>
<dbReference type="NCBIfam" id="TIGR02909">
    <property type="entry name" value="spore_YkwD"/>
    <property type="match status" value="1"/>
</dbReference>
<dbReference type="Gene3D" id="3.40.33.10">
    <property type="entry name" value="CAP"/>
    <property type="match status" value="1"/>
</dbReference>